<evidence type="ECO:0000313" key="3">
    <source>
        <dbReference type="Proteomes" id="UP001549920"/>
    </source>
</evidence>
<dbReference type="PANTHER" id="PTHR16489">
    <property type="entry name" value="GH11727P"/>
    <property type="match status" value="1"/>
</dbReference>
<feature type="compositionally biased region" description="Acidic residues" evidence="1">
    <location>
        <begin position="352"/>
        <end position="365"/>
    </location>
</feature>
<feature type="compositionally biased region" description="Polar residues" evidence="1">
    <location>
        <begin position="143"/>
        <end position="155"/>
    </location>
</feature>
<protein>
    <recommendedName>
        <fullName evidence="4">Protein phosphatase 1 regulatory subunit 15A/B C-terminal domain-containing protein</fullName>
    </recommendedName>
</protein>
<dbReference type="PANTHER" id="PTHR16489:SF12">
    <property type="entry name" value="GH11727P"/>
    <property type="match status" value="1"/>
</dbReference>
<gene>
    <name evidence="2" type="ORF">ABMA27_011191</name>
</gene>
<sequence length="687" mass="77312">MYSMGSDWRKRHTMFDPSRFSIENYCTDTKKEMKHSFGDELLNNLHLLPDPLKKNLADSIITTDDAPKQRNKTMLNLEAVETVLPEAVEASPKQGASPLPTLSGITSFFSGVMNVISSAMFLRRSPSPPRYYDCCDESNVSRQGSPVSWHTASTEDQNKNVRAHDPISNSESDLVSDMNKDCRDAVAQCEDKLNRLRLLLKSKPVETPNNYSRRPRKASVSPPQQKTVIEVGSVEKQSPNIQDNLTFANEINSEDISSVENSPAIQSVDRLSNASVNSQSDEKDYFDEISGRFHSTSATESEDSFQIVFTDSPQTQTRPRVPSDCESEDSFIVFEESPDSCYTSNDVFGNESESDGEYSDSDDNVSDSGCVPLTKLAHPLSRTFGDLTDDSLYEDKPVDEVDCAVRTVCEEIPCEDLKDISEVSETDNEVKSTGLLLNDAKKALRKDLPPKKVHFSPNPPKAHVMRVWAFAARQARAGHWERCAIDRDRFKRRIADVDMAVSWVLKPQHRSRVMFQRFMPWWNAQKRKEIADKKQKDAEDKLRAEAEKIKEEERLKEESTKLIAEAEKIKEEERLSGEENTKGDTEENEEITEGNVVVDGEKDITSNGILETGLENKINVKEMNTDVKEIGNKEIKEQKLLENNTVLEFKKKTNIKIGCTKTENLKIAAVNGNVDSKLEINGTLSGT</sequence>
<evidence type="ECO:0008006" key="4">
    <source>
        <dbReference type="Google" id="ProtNLM"/>
    </source>
</evidence>
<name>A0ABR3H1L5_LOXSC</name>
<dbReference type="InterPro" id="IPR051254">
    <property type="entry name" value="PPP1R15"/>
</dbReference>
<feature type="compositionally biased region" description="Basic and acidic residues" evidence="1">
    <location>
        <begin position="156"/>
        <end position="165"/>
    </location>
</feature>
<organism evidence="2 3">
    <name type="scientific">Loxostege sticticalis</name>
    <name type="common">Beet webworm moth</name>
    <dbReference type="NCBI Taxonomy" id="481309"/>
    <lineage>
        <taxon>Eukaryota</taxon>
        <taxon>Metazoa</taxon>
        <taxon>Ecdysozoa</taxon>
        <taxon>Arthropoda</taxon>
        <taxon>Hexapoda</taxon>
        <taxon>Insecta</taxon>
        <taxon>Pterygota</taxon>
        <taxon>Neoptera</taxon>
        <taxon>Endopterygota</taxon>
        <taxon>Lepidoptera</taxon>
        <taxon>Glossata</taxon>
        <taxon>Ditrysia</taxon>
        <taxon>Pyraloidea</taxon>
        <taxon>Crambidae</taxon>
        <taxon>Pyraustinae</taxon>
        <taxon>Loxostege</taxon>
    </lineage>
</organism>
<feature type="region of interest" description="Disordered" evidence="1">
    <location>
        <begin position="570"/>
        <end position="594"/>
    </location>
</feature>
<reference evidence="2 3" key="1">
    <citation type="submission" date="2024-06" db="EMBL/GenBank/DDBJ databases">
        <title>A chromosome-level genome assembly of beet webworm, Loxostege sticticalis.</title>
        <authorList>
            <person name="Zhang Y."/>
        </authorList>
    </citation>
    <scope>NUCLEOTIDE SEQUENCE [LARGE SCALE GENOMIC DNA]</scope>
    <source>
        <strain evidence="2">AQ026</strain>
        <tissue evidence="2">Whole body</tissue>
    </source>
</reference>
<feature type="region of interest" description="Disordered" evidence="1">
    <location>
        <begin position="342"/>
        <end position="365"/>
    </location>
</feature>
<proteinExistence type="predicted"/>
<dbReference type="EMBL" id="JBEUOH010000029">
    <property type="protein sequence ID" value="KAL0858712.1"/>
    <property type="molecule type" value="Genomic_DNA"/>
</dbReference>
<keyword evidence="3" id="KW-1185">Reference proteome</keyword>
<feature type="region of interest" description="Disordered" evidence="1">
    <location>
        <begin position="143"/>
        <end position="176"/>
    </location>
</feature>
<feature type="compositionally biased region" description="Basic and acidic residues" evidence="1">
    <location>
        <begin position="570"/>
        <end position="585"/>
    </location>
</feature>
<evidence type="ECO:0000313" key="2">
    <source>
        <dbReference type="EMBL" id="KAL0858712.1"/>
    </source>
</evidence>
<evidence type="ECO:0000256" key="1">
    <source>
        <dbReference type="SAM" id="MobiDB-lite"/>
    </source>
</evidence>
<accession>A0ABR3H1L5</accession>
<dbReference type="Proteomes" id="UP001549920">
    <property type="component" value="Unassembled WGS sequence"/>
</dbReference>
<feature type="region of interest" description="Disordered" evidence="1">
    <location>
        <begin position="204"/>
        <end position="225"/>
    </location>
</feature>
<comment type="caution">
    <text evidence="2">The sequence shown here is derived from an EMBL/GenBank/DDBJ whole genome shotgun (WGS) entry which is preliminary data.</text>
</comment>